<name>A0A968GA56_9SPIO</name>
<keyword evidence="2" id="KW-1185">Reference proteome</keyword>
<dbReference type="EMBL" id="JAATLJ010000002">
    <property type="protein sequence ID" value="NIZ41337.1"/>
    <property type="molecule type" value="Genomic_DNA"/>
</dbReference>
<evidence type="ECO:0000313" key="2">
    <source>
        <dbReference type="Proteomes" id="UP000711995"/>
    </source>
</evidence>
<dbReference type="Proteomes" id="UP000711995">
    <property type="component" value="Unassembled WGS sequence"/>
</dbReference>
<reference evidence="1 2" key="1">
    <citation type="submission" date="2020-03" db="EMBL/GenBank/DDBJ databases">
        <title>Spirochaetal bacteria isolated from arthropods constitute a novel genus Entomospira genus novum within the order Spirochaetales.</title>
        <authorList>
            <person name="Grana-Miraglia L."/>
            <person name="Sikutova S."/>
            <person name="Fingerle V."/>
            <person name="Sing A."/>
            <person name="Castillo-Ramirez S."/>
            <person name="Margos G."/>
            <person name="Rudolf I."/>
        </authorList>
    </citation>
    <scope>NUCLEOTIDE SEQUENCE [LARGE SCALE GENOMIC DNA]</scope>
    <source>
        <strain evidence="1 2">BR193</strain>
    </source>
</reference>
<protein>
    <submittedName>
        <fullName evidence="1">Uncharacterized protein</fullName>
    </submittedName>
</protein>
<dbReference type="AlphaFoldDB" id="A0A968GA56"/>
<proteinExistence type="predicted"/>
<organism evidence="1 2">
    <name type="scientific">Entomospira entomophila</name>
    <dbReference type="NCBI Taxonomy" id="2719988"/>
    <lineage>
        <taxon>Bacteria</taxon>
        <taxon>Pseudomonadati</taxon>
        <taxon>Spirochaetota</taxon>
        <taxon>Spirochaetia</taxon>
        <taxon>Spirochaetales</taxon>
        <taxon>Spirochaetaceae</taxon>
        <taxon>Entomospira</taxon>
    </lineage>
</organism>
<dbReference type="RefSeq" id="WP_167700954.1">
    <property type="nucleotide sequence ID" value="NZ_CP118175.1"/>
</dbReference>
<sequence length="190" mass="22334">MMIYKNILMIALLLIVIVTPATAKSIKYYASYVTIHAQRYQQYRLKFKDTPAHTSVILAKHVGDIEEYQFIVAYKRNVSKLEQLHLKNIKEFRFTTDQGERVFSFKPEDNEGSIHNQTIAGIEYASTIRFTISQADLDALMQSSFFEYQVILYSDDVTKPVYIKESRWNKFKKEITLLIETQFTPQKKRK</sequence>
<evidence type="ECO:0000313" key="1">
    <source>
        <dbReference type="EMBL" id="NIZ41337.1"/>
    </source>
</evidence>
<accession>A0A968GA56</accession>
<comment type="caution">
    <text evidence="1">The sequence shown here is derived from an EMBL/GenBank/DDBJ whole genome shotgun (WGS) entry which is preliminary data.</text>
</comment>
<gene>
    <name evidence="1" type="ORF">HCT14_07445</name>
</gene>